<organism evidence="2 3">
    <name type="scientific">Glomus cerebriforme</name>
    <dbReference type="NCBI Taxonomy" id="658196"/>
    <lineage>
        <taxon>Eukaryota</taxon>
        <taxon>Fungi</taxon>
        <taxon>Fungi incertae sedis</taxon>
        <taxon>Mucoromycota</taxon>
        <taxon>Glomeromycotina</taxon>
        <taxon>Glomeromycetes</taxon>
        <taxon>Glomerales</taxon>
        <taxon>Glomeraceae</taxon>
        <taxon>Glomus</taxon>
    </lineage>
</organism>
<feature type="transmembrane region" description="Helical" evidence="1">
    <location>
        <begin position="12"/>
        <end position="32"/>
    </location>
</feature>
<dbReference type="AlphaFoldDB" id="A0A397TDT9"/>
<gene>
    <name evidence="2" type="ORF">C1645_815453</name>
</gene>
<keyword evidence="1" id="KW-0472">Membrane</keyword>
<name>A0A397TDT9_9GLOM</name>
<keyword evidence="1" id="KW-1133">Transmembrane helix</keyword>
<keyword evidence="1" id="KW-0812">Transmembrane</keyword>
<accession>A0A397TDT9</accession>
<reference evidence="2 3" key="1">
    <citation type="submission" date="2018-06" db="EMBL/GenBank/DDBJ databases">
        <title>Comparative genomics reveals the genomic features of Rhizophagus irregularis, R. cerebriforme, R. diaphanum and Gigaspora rosea, and their symbiotic lifestyle signature.</title>
        <authorList>
            <person name="Morin E."/>
            <person name="San Clemente H."/>
            <person name="Chen E.C.H."/>
            <person name="De La Providencia I."/>
            <person name="Hainaut M."/>
            <person name="Kuo A."/>
            <person name="Kohler A."/>
            <person name="Murat C."/>
            <person name="Tang N."/>
            <person name="Roy S."/>
            <person name="Loubradou J."/>
            <person name="Henrissat B."/>
            <person name="Grigoriev I.V."/>
            <person name="Corradi N."/>
            <person name="Roux C."/>
            <person name="Martin F.M."/>
        </authorList>
    </citation>
    <scope>NUCLEOTIDE SEQUENCE [LARGE SCALE GENOMIC DNA]</scope>
    <source>
        <strain evidence="2 3">DAOM 227022</strain>
    </source>
</reference>
<evidence type="ECO:0000313" key="3">
    <source>
        <dbReference type="Proteomes" id="UP000265703"/>
    </source>
</evidence>
<protein>
    <submittedName>
        <fullName evidence="2">Uncharacterized protein</fullName>
    </submittedName>
</protein>
<comment type="caution">
    <text evidence="2">The sequence shown here is derived from an EMBL/GenBank/DDBJ whole genome shotgun (WGS) entry which is preliminary data.</text>
</comment>
<evidence type="ECO:0000256" key="1">
    <source>
        <dbReference type="SAM" id="Phobius"/>
    </source>
</evidence>
<keyword evidence="3" id="KW-1185">Reference proteome</keyword>
<sequence length="51" mass="5740">MDNNVDFEVIGYSGNISGMNFLTLLEITGLLLKKFEHTLKHVRGFGSYTDC</sequence>
<dbReference type="Proteomes" id="UP000265703">
    <property type="component" value="Unassembled WGS sequence"/>
</dbReference>
<dbReference type="EMBL" id="QKYT01000045">
    <property type="protein sequence ID" value="RIA96420.1"/>
    <property type="molecule type" value="Genomic_DNA"/>
</dbReference>
<evidence type="ECO:0000313" key="2">
    <source>
        <dbReference type="EMBL" id="RIA96420.1"/>
    </source>
</evidence>
<proteinExistence type="predicted"/>